<evidence type="ECO:0000313" key="3">
    <source>
        <dbReference type="EMBL" id="JAS06734.1"/>
    </source>
</evidence>
<keyword evidence="1" id="KW-0863">Zinc-finger</keyword>
<proteinExistence type="predicted"/>
<gene>
    <name evidence="3" type="ORF">g.8357</name>
</gene>
<dbReference type="Gene3D" id="3.30.160.60">
    <property type="entry name" value="Classic Zinc Finger"/>
    <property type="match status" value="1"/>
</dbReference>
<dbReference type="GO" id="GO:0008270">
    <property type="term" value="F:zinc ion binding"/>
    <property type="evidence" value="ECO:0007669"/>
    <property type="project" value="UniProtKB-KW"/>
</dbReference>
<organism evidence="3">
    <name type="scientific">Clastoptera arizonana</name>
    <name type="common">Arizona spittle bug</name>
    <dbReference type="NCBI Taxonomy" id="38151"/>
    <lineage>
        <taxon>Eukaryota</taxon>
        <taxon>Metazoa</taxon>
        <taxon>Ecdysozoa</taxon>
        <taxon>Arthropoda</taxon>
        <taxon>Hexapoda</taxon>
        <taxon>Insecta</taxon>
        <taxon>Pterygota</taxon>
        <taxon>Neoptera</taxon>
        <taxon>Paraneoptera</taxon>
        <taxon>Hemiptera</taxon>
        <taxon>Auchenorrhyncha</taxon>
        <taxon>Cercopoidea</taxon>
        <taxon>Clastopteridae</taxon>
        <taxon>Clastoptera</taxon>
    </lineage>
</organism>
<name>A0A1B6C038_9HEMI</name>
<keyword evidence="1" id="KW-0479">Metal-binding</keyword>
<evidence type="ECO:0000256" key="1">
    <source>
        <dbReference type="PROSITE-ProRule" id="PRU00042"/>
    </source>
</evidence>
<feature type="domain" description="C2H2-type" evidence="2">
    <location>
        <begin position="25"/>
        <end position="45"/>
    </location>
</feature>
<accession>A0A1B6C038</accession>
<sequence>MLCELCGIVSQSPICKCTNVLRLDLQCPNCGRVLSRSDNLRRHIRSCSIVKGTVQKMRPSKRTAEPEPTISKRCRLLAVADENDTVTSALNNSAVDLFIKNLNNET</sequence>
<reference evidence="3" key="1">
    <citation type="submission" date="2015-12" db="EMBL/GenBank/DDBJ databases">
        <title>De novo transcriptome assembly of four potential Pierce s Disease insect vectors from Arizona vineyards.</title>
        <authorList>
            <person name="Tassone E.E."/>
        </authorList>
    </citation>
    <scope>NUCLEOTIDE SEQUENCE</scope>
</reference>
<feature type="non-terminal residue" evidence="3">
    <location>
        <position position="106"/>
    </location>
</feature>
<dbReference type="InterPro" id="IPR013087">
    <property type="entry name" value="Znf_C2H2_type"/>
</dbReference>
<dbReference type="Pfam" id="PF00096">
    <property type="entry name" value="zf-C2H2"/>
    <property type="match status" value="1"/>
</dbReference>
<protein>
    <recommendedName>
        <fullName evidence="2">C2H2-type domain-containing protein</fullName>
    </recommendedName>
</protein>
<evidence type="ECO:0000259" key="2">
    <source>
        <dbReference type="PROSITE" id="PS50157"/>
    </source>
</evidence>
<dbReference type="EMBL" id="GEDC01030564">
    <property type="protein sequence ID" value="JAS06734.1"/>
    <property type="molecule type" value="Transcribed_RNA"/>
</dbReference>
<keyword evidence="1" id="KW-0862">Zinc</keyword>
<dbReference type="PROSITE" id="PS50157">
    <property type="entry name" value="ZINC_FINGER_C2H2_2"/>
    <property type="match status" value="1"/>
</dbReference>
<dbReference type="SUPFAM" id="SSF57667">
    <property type="entry name" value="beta-beta-alpha zinc fingers"/>
    <property type="match status" value="1"/>
</dbReference>
<dbReference type="InterPro" id="IPR036236">
    <property type="entry name" value="Znf_C2H2_sf"/>
</dbReference>
<dbReference type="AlphaFoldDB" id="A0A1B6C038"/>